<dbReference type="FunFam" id="2.60.40.340:FF:000001">
    <property type="entry name" value="Nuclear factor of activated T-cells, cytoplasmic, calcineurin-dependent 2"/>
    <property type="match status" value="1"/>
</dbReference>
<feature type="domain" description="RHD" evidence="19">
    <location>
        <begin position="786"/>
        <end position="968"/>
    </location>
</feature>
<dbReference type="FunFam" id="2.60.40.10:FF:000040">
    <property type="entry name" value="Nuclear factor of activated T-cells, cytoplasmic, calcineurin-dependent 2"/>
    <property type="match status" value="1"/>
</dbReference>
<dbReference type="OrthoDB" id="5346094at2759"/>
<proteinExistence type="predicted"/>
<keyword evidence="4" id="KW-0963">Cytoplasm</keyword>
<dbReference type="InterPro" id="IPR014756">
    <property type="entry name" value="Ig_E-set"/>
</dbReference>
<evidence type="ECO:0000256" key="8">
    <source>
        <dbReference type="ARBA" id="ARBA00022741"/>
    </source>
</evidence>
<evidence type="ECO:0000256" key="17">
    <source>
        <dbReference type="SAM" id="MobiDB-lite"/>
    </source>
</evidence>
<feature type="compositionally biased region" description="Polar residues" evidence="17">
    <location>
        <begin position="601"/>
        <end position="625"/>
    </location>
</feature>
<dbReference type="PRINTS" id="PR01789">
    <property type="entry name" value="NUCFACTORATC"/>
</dbReference>
<keyword evidence="5" id="KW-0597">Phosphoprotein</keyword>
<dbReference type="Pfam" id="PF16179">
    <property type="entry name" value="RHD_dimer"/>
    <property type="match status" value="1"/>
</dbReference>
<dbReference type="Pfam" id="PF00554">
    <property type="entry name" value="RHD_DNA_bind"/>
    <property type="match status" value="1"/>
</dbReference>
<dbReference type="Gene3D" id="3.40.50.1000">
    <property type="entry name" value="HAD superfamily/HAD-like"/>
    <property type="match status" value="1"/>
</dbReference>
<dbReference type="Gene3D" id="3.40.1110.10">
    <property type="entry name" value="Calcium-transporting ATPase, cytoplasmic domain N"/>
    <property type="match status" value="1"/>
</dbReference>
<name>A0A2I0U126_LIMLA</name>
<dbReference type="GO" id="GO:0000978">
    <property type="term" value="F:RNA polymerase II cis-regulatory region sequence-specific DNA binding"/>
    <property type="evidence" value="ECO:0007669"/>
    <property type="project" value="TreeGrafter"/>
</dbReference>
<dbReference type="InterPro" id="IPR001757">
    <property type="entry name" value="P_typ_ATPase"/>
</dbReference>
<dbReference type="GO" id="GO:0005634">
    <property type="term" value="C:nucleus"/>
    <property type="evidence" value="ECO:0007669"/>
    <property type="project" value="UniProtKB-SubCell"/>
</dbReference>
<keyword evidence="21" id="KW-1185">Reference proteome</keyword>
<dbReference type="InterPro" id="IPR023298">
    <property type="entry name" value="ATPase_P-typ_TM_dom_sf"/>
</dbReference>
<evidence type="ECO:0000256" key="5">
    <source>
        <dbReference type="ARBA" id="ARBA00022553"/>
    </source>
</evidence>
<dbReference type="EMBL" id="KZ506411">
    <property type="protein sequence ID" value="PKU39784.1"/>
    <property type="molecule type" value="Genomic_DNA"/>
</dbReference>
<reference evidence="21" key="1">
    <citation type="submission" date="2017-11" db="EMBL/GenBank/DDBJ databases">
        <authorList>
            <person name="Lima N.C."/>
            <person name="Parody-Merino A.M."/>
            <person name="Battley P.F."/>
            <person name="Fidler A.E."/>
            <person name="Prosdocimi F."/>
        </authorList>
    </citation>
    <scope>NUCLEOTIDE SEQUENCE [LARGE SCALE GENOMIC DNA]</scope>
</reference>
<evidence type="ECO:0000256" key="3">
    <source>
        <dbReference type="ARBA" id="ARBA00004496"/>
    </source>
</evidence>
<evidence type="ECO:0000256" key="12">
    <source>
        <dbReference type="ARBA" id="ARBA00023015"/>
    </source>
</evidence>
<feature type="region of interest" description="Disordered" evidence="17">
    <location>
        <begin position="598"/>
        <end position="689"/>
    </location>
</feature>
<evidence type="ECO:0000256" key="13">
    <source>
        <dbReference type="ARBA" id="ARBA00023125"/>
    </source>
</evidence>
<dbReference type="NCBIfam" id="TIGR01494">
    <property type="entry name" value="ATPase_P-type"/>
    <property type="match status" value="1"/>
</dbReference>
<keyword evidence="6 18" id="KW-0812">Transmembrane</keyword>
<feature type="transmembrane region" description="Helical" evidence="18">
    <location>
        <begin position="325"/>
        <end position="346"/>
    </location>
</feature>
<dbReference type="PROSITE" id="PS50254">
    <property type="entry name" value="REL_2"/>
    <property type="match status" value="1"/>
</dbReference>
<dbReference type="GO" id="GO:0005524">
    <property type="term" value="F:ATP binding"/>
    <property type="evidence" value="ECO:0007669"/>
    <property type="project" value="UniProtKB-KW"/>
</dbReference>
<dbReference type="GO" id="GO:0016020">
    <property type="term" value="C:membrane"/>
    <property type="evidence" value="ECO:0007669"/>
    <property type="project" value="UniProtKB-SubCell"/>
</dbReference>
<dbReference type="GO" id="GO:0033173">
    <property type="term" value="P:calcineurin-NFAT signaling cascade"/>
    <property type="evidence" value="ECO:0007669"/>
    <property type="project" value="TreeGrafter"/>
</dbReference>
<dbReference type="InterPro" id="IPR036412">
    <property type="entry name" value="HAD-like_sf"/>
</dbReference>
<dbReference type="SMART" id="SM00429">
    <property type="entry name" value="IPT"/>
    <property type="match status" value="1"/>
</dbReference>
<dbReference type="CDD" id="cd07881">
    <property type="entry name" value="RHD-n_NFAT"/>
    <property type="match status" value="1"/>
</dbReference>
<evidence type="ECO:0000313" key="21">
    <source>
        <dbReference type="Proteomes" id="UP000233556"/>
    </source>
</evidence>
<evidence type="ECO:0000256" key="1">
    <source>
        <dbReference type="ARBA" id="ARBA00004123"/>
    </source>
</evidence>
<evidence type="ECO:0000256" key="4">
    <source>
        <dbReference type="ARBA" id="ARBA00022490"/>
    </source>
</evidence>
<feature type="transmembrane region" description="Helical" evidence="18">
    <location>
        <begin position="353"/>
        <end position="373"/>
    </location>
</feature>
<dbReference type="CDD" id="cd01178">
    <property type="entry name" value="IPT_NFAT"/>
    <property type="match status" value="1"/>
</dbReference>
<keyword evidence="15" id="KW-0804">Transcription</keyword>
<evidence type="ECO:0000256" key="15">
    <source>
        <dbReference type="ARBA" id="ARBA00023163"/>
    </source>
</evidence>
<dbReference type="Gene3D" id="2.60.40.340">
    <property type="entry name" value="Rel homology domain (RHD), DNA-binding domain"/>
    <property type="match status" value="1"/>
</dbReference>
<keyword evidence="12" id="KW-0805">Transcription regulation</keyword>
<evidence type="ECO:0000256" key="2">
    <source>
        <dbReference type="ARBA" id="ARBA00004370"/>
    </source>
</evidence>
<dbReference type="Gene3D" id="2.60.40.10">
    <property type="entry name" value="Immunoglobulins"/>
    <property type="match status" value="1"/>
</dbReference>
<evidence type="ECO:0000313" key="20">
    <source>
        <dbReference type="EMBL" id="PKU39784.1"/>
    </source>
</evidence>
<dbReference type="InterPro" id="IPR023299">
    <property type="entry name" value="ATPase_P-typ_cyto_dom_N"/>
</dbReference>
<evidence type="ECO:0000259" key="19">
    <source>
        <dbReference type="PROSITE" id="PS50254"/>
    </source>
</evidence>
<evidence type="ECO:0000256" key="18">
    <source>
        <dbReference type="SAM" id="Phobius"/>
    </source>
</evidence>
<dbReference type="InterPro" id="IPR032630">
    <property type="entry name" value="P_typ_ATPase_c"/>
</dbReference>
<dbReference type="InterPro" id="IPR011539">
    <property type="entry name" value="RHD_DNA_bind_dom"/>
</dbReference>
<evidence type="ECO:0000256" key="14">
    <source>
        <dbReference type="ARBA" id="ARBA00023136"/>
    </source>
</evidence>
<feature type="compositionally biased region" description="Low complexity" evidence="17">
    <location>
        <begin position="496"/>
        <end position="505"/>
    </location>
</feature>
<dbReference type="GO" id="GO:0005737">
    <property type="term" value="C:cytoplasm"/>
    <property type="evidence" value="ECO:0007669"/>
    <property type="project" value="UniProtKB-SubCell"/>
</dbReference>
<dbReference type="InterPro" id="IPR023214">
    <property type="entry name" value="HAD_sf"/>
</dbReference>
<dbReference type="SUPFAM" id="SSF49417">
    <property type="entry name" value="p53-like transcription factors"/>
    <property type="match status" value="1"/>
</dbReference>
<keyword evidence="8" id="KW-0547">Nucleotide-binding</keyword>
<keyword evidence="16" id="KW-0539">Nucleus</keyword>
<keyword evidence="13" id="KW-0238">DNA-binding</keyword>
<dbReference type="PANTHER" id="PTHR12533:SF4">
    <property type="entry name" value="NUCLEAR FACTOR OF ACTIVATED T-CELLS, CYTOPLASMIC 2"/>
    <property type="match status" value="1"/>
</dbReference>
<reference evidence="21" key="2">
    <citation type="submission" date="2017-12" db="EMBL/GenBank/DDBJ databases">
        <title>Genome sequence of the Bar-tailed Godwit (Limosa lapponica baueri).</title>
        <authorList>
            <person name="Lima N.C.B."/>
            <person name="Parody-Merino A.M."/>
            <person name="Battley P.F."/>
            <person name="Fidler A.E."/>
            <person name="Prosdocimi F."/>
        </authorList>
    </citation>
    <scope>NUCLEOTIDE SEQUENCE [LARGE SCALE GENOMIC DNA]</scope>
</reference>
<comment type="subcellular location">
    <subcellularLocation>
        <location evidence="3">Cytoplasm</location>
    </subcellularLocation>
    <subcellularLocation>
        <location evidence="2">Membrane</location>
    </subcellularLocation>
    <subcellularLocation>
        <location evidence="1">Nucleus</location>
    </subcellularLocation>
</comment>
<dbReference type="InterPro" id="IPR002909">
    <property type="entry name" value="IPT_dom"/>
</dbReference>
<evidence type="ECO:0000256" key="16">
    <source>
        <dbReference type="ARBA" id="ARBA00023242"/>
    </source>
</evidence>
<dbReference type="InterPro" id="IPR037059">
    <property type="entry name" value="RHD_DNA_bind_dom_sf"/>
</dbReference>
<feature type="transmembrane region" description="Helical" evidence="18">
    <location>
        <begin position="379"/>
        <end position="401"/>
    </location>
</feature>
<accession>A0A2I0U126</accession>
<keyword evidence="9" id="KW-0067">ATP-binding</keyword>
<feature type="transmembrane region" description="Helical" evidence="18">
    <location>
        <begin position="299"/>
        <end position="319"/>
    </location>
</feature>
<keyword evidence="11 18" id="KW-1133">Transmembrane helix</keyword>
<dbReference type="SUPFAM" id="SSF81296">
    <property type="entry name" value="E set domains"/>
    <property type="match status" value="1"/>
</dbReference>
<dbReference type="PANTHER" id="PTHR12533">
    <property type="entry name" value="NFAT"/>
    <property type="match status" value="1"/>
</dbReference>
<evidence type="ECO:0000256" key="9">
    <source>
        <dbReference type="ARBA" id="ARBA00022840"/>
    </source>
</evidence>
<dbReference type="InterPro" id="IPR013783">
    <property type="entry name" value="Ig-like_fold"/>
</dbReference>
<dbReference type="InterPro" id="IPR008366">
    <property type="entry name" value="NFAT"/>
</dbReference>
<dbReference type="GO" id="GO:0000981">
    <property type="term" value="F:DNA-binding transcription factor activity, RNA polymerase II-specific"/>
    <property type="evidence" value="ECO:0007669"/>
    <property type="project" value="TreeGrafter"/>
</dbReference>
<evidence type="ECO:0000256" key="11">
    <source>
        <dbReference type="ARBA" id="ARBA00022989"/>
    </source>
</evidence>
<dbReference type="SUPFAM" id="SSF81665">
    <property type="entry name" value="Calcium ATPase, transmembrane domain M"/>
    <property type="match status" value="1"/>
</dbReference>
<evidence type="ECO:0000256" key="6">
    <source>
        <dbReference type="ARBA" id="ARBA00022692"/>
    </source>
</evidence>
<feature type="transmembrane region" description="Helical" evidence="18">
    <location>
        <begin position="246"/>
        <end position="269"/>
    </location>
</feature>
<evidence type="ECO:0000256" key="7">
    <source>
        <dbReference type="ARBA" id="ARBA00022737"/>
    </source>
</evidence>
<dbReference type="InterPro" id="IPR032397">
    <property type="entry name" value="RHD_dimer"/>
</dbReference>
<feature type="compositionally biased region" description="Low complexity" evidence="17">
    <location>
        <begin position="662"/>
        <end position="679"/>
    </location>
</feature>
<gene>
    <name evidence="20" type="ORF">llap_9912</name>
</gene>
<dbReference type="Proteomes" id="UP000233556">
    <property type="component" value="Unassembled WGS sequence"/>
</dbReference>
<dbReference type="GO" id="GO:0016887">
    <property type="term" value="F:ATP hydrolysis activity"/>
    <property type="evidence" value="ECO:0007669"/>
    <property type="project" value="InterPro"/>
</dbReference>
<feature type="region of interest" description="Disordered" evidence="17">
    <location>
        <begin position="481"/>
        <end position="505"/>
    </location>
</feature>
<evidence type="ECO:0000256" key="10">
    <source>
        <dbReference type="ARBA" id="ARBA00022967"/>
    </source>
</evidence>
<dbReference type="Pfam" id="PF16212">
    <property type="entry name" value="PhoLip_ATPase_C"/>
    <property type="match status" value="1"/>
</dbReference>
<dbReference type="InterPro" id="IPR008967">
    <property type="entry name" value="p53-like_TF_DNA-bd_sf"/>
</dbReference>
<keyword evidence="10" id="KW-1278">Translocase</keyword>
<dbReference type="SUPFAM" id="SSF56784">
    <property type="entry name" value="HAD-like"/>
    <property type="match status" value="1"/>
</dbReference>
<sequence>MSSRVHEAVKAIALCHNVTPVYESNGVTDQAEAERHYEDSCRVYQASSPDEVALVQWTESVGLTLVGRDQSSVQLRTPGGHILNFTILQIFPFTYESKRMGIIVRARYVQAKLSVHDRSLKVATVIESLEMEMELLCLTGVEDQLQTDVRPTLETLRNAGIKVCLKYYEYEFMELACQCPAVVCCRCAPTQKAQIVRLLQERTGKLTCAVGDGGNDVSMIQEADCGVGVEGKAVFSSVFYFASVPLYQGFLIIGYSTIYTMFPVFSLVLDKDVKSEVAMLYPELYKDLLKGRPLSYKTFLIWVLISIYQGSIIMYGALLLFESEFVHIVAISFTSLILTELLMVALTIQTWHWLMIVAELLSLSCYIASLVFLHEFIDVYFIATLSFLWKVTVITLLLLPFQLRRTRCHKAFSKTRARRKYQVLTSNKRLTGLNELGLQEEPTPHKTNSPPSGVTYAHDVLDCGLKPCPLPYSSLSADPMGRYGQPDSIGTTPTHPANAAGASAPSPRIEITPYHELIHSGGPFRSRDTDVLLVEHQSNSATTSPRVTLPVPGFEGYREPLCLSPASSGSSASFISETNVSPCTSPCVSPNNGPSDDLCPQFQNIHTHYSPRTSPIMSPRTSITEETCLGRHSPSPCPNSRSSSPGAKRRYSCTELYSTQLPSTSPRQSRTPSPQSSPRIPLREDNSSVTYTQLPSASLSMDAMSSLPTDPSCGVPTKIWKTSPDPSSMPSHKNSIPCHVFQTVDFHGPCEQEDRRNSAPESILLVPPSWTKQLVPAIPICSLPVQSLPPLEWPLSSQSGSYELRIEVQPKPHHRAHYETEGSRGAVKAPTGGHPVVQLHGYMENKPLGLQIFIGTADERILKPHAFYQVHRITGKTVTTTSYEKIIGNTKVLEIPLEPKNNMKATIDCAGILKLRNADIELRKGETDIGRKNTRVRLVFRVHIPESSGRIISLQAASNPIECSQRSAHELPMVERQDIDSCLVYGGQQMILTGQNFTAESKVVFTEKTSDGQQIWEMEATVDKDKSQPSMLFVEVPEYRNKHIRTAVKVNFYVINGKRKRSQPQHFTYHPVPSIKTEPIDDYDPALICNTVHSGLGTVTQPYYSQHTMVTESPSCLVATMAPCQQLRSGLSSPDSRYHQQNPAAVIYQRSKSLSPSQLGYQQSNLMATPVAISDAHRSVLVHTGSPGQTSAVLHHSPGNQQSSPVIHYSPTNQQLRCGSHQEFQHIMCCENFTSNVARSNQPQVSQAQRLSPSSYPTVIQQQTASGQRAAKNGPPVSDQKEVLPAGVTIKQEQNLDQAYLDDVNEIIRKEFSGLPARSQT</sequence>
<protein>
    <recommendedName>
        <fullName evidence="19">RHD domain-containing protein</fullName>
    </recommendedName>
</protein>
<keyword evidence="14 18" id="KW-0472">Membrane</keyword>
<keyword evidence="7" id="KW-0677">Repeat</keyword>
<dbReference type="GO" id="GO:0005667">
    <property type="term" value="C:transcription regulator complex"/>
    <property type="evidence" value="ECO:0007669"/>
    <property type="project" value="TreeGrafter"/>
</dbReference>
<organism evidence="20 21">
    <name type="scientific">Limosa lapponica baueri</name>
    <dbReference type="NCBI Taxonomy" id="1758121"/>
    <lineage>
        <taxon>Eukaryota</taxon>
        <taxon>Metazoa</taxon>
        <taxon>Chordata</taxon>
        <taxon>Craniata</taxon>
        <taxon>Vertebrata</taxon>
        <taxon>Euteleostomi</taxon>
        <taxon>Archelosauria</taxon>
        <taxon>Archosauria</taxon>
        <taxon>Dinosauria</taxon>
        <taxon>Saurischia</taxon>
        <taxon>Theropoda</taxon>
        <taxon>Coelurosauria</taxon>
        <taxon>Aves</taxon>
        <taxon>Neognathae</taxon>
        <taxon>Neoaves</taxon>
        <taxon>Charadriiformes</taxon>
        <taxon>Scolopacidae</taxon>
        <taxon>Limosa</taxon>
    </lineage>
</organism>